<keyword evidence="2" id="KW-1185">Reference proteome</keyword>
<reference evidence="2" key="1">
    <citation type="journal article" date="2019" name="Int. J. Syst. Evol. Microbiol.">
        <title>The Global Catalogue of Microorganisms (GCM) 10K type strain sequencing project: providing services to taxonomists for standard genome sequencing and annotation.</title>
        <authorList>
            <consortium name="The Broad Institute Genomics Platform"/>
            <consortium name="The Broad Institute Genome Sequencing Center for Infectious Disease"/>
            <person name="Wu L."/>
            <person name="Ma J."/>
        </authorList>
    </citation>
    <scope>NUCLEOTIDE SEQUENCE [LARGE SCALE GENOMIC DNA]</scope>
    <source>
        <strain evidence="2">NBRC 105857</strain>
    </source>
</reference>
<evidence type="ECO:0000313" key="1">
    <source>
        <dbReference type="EMBL" id="GLR25182.1"/>
    </source>
</evidence>
<protein>
    <submittedName>
        <fullName evidence="1">Uncharacterized protein</fullName>
    </submittedName>
</protein>
<comment type="caution">
    <text evidence="1">The sequence shown here is derived from an EMBL/GenBank/DDBJ whole genome shotgun (WGS) entry which is preliminary data.</text>
</comment>
<gene>
    <name evidence="1" type="ORF">GCM10007875_02690</name>
</gene>
<sequence length="60" mass="7237">MLALIGRLFRVNEQSIMEFFPEFFRKTPINYFQVLQTGDSFWPSIAIKRGYQPYCDKERI</sequence>
<organism evidence="1 2">
    <name type="scientific">Limnobacter litoralis</name>
    <dbReference type="NCBI Taxonomy" id="481366"/>
    <lineage>
        <taxon>Bacteria</taxon>
        <taxon>Pseudomonadati</taxon>
        <taxon>Pseudomonadota</taxon>
        <taxon>Betaproteobacteria</taxon>
        <taxon>Burkholderiales</taxon>
        <taxon>Burkholderiaceae</taxon>
        <taxon>Limnobacter</taxon>
    </lineage>
</organism>
<evidence type="ECO:0000313" key="2">
    <source>
        <dbReference type="Proteomes" id="UP001156664"/>
    </source>
</evidence>
<proteinExistence type="predicted"/>
<name>A0ABQ5YM37_9BURK</name>
<dbReference type="EMBL" id="BSOJ01000004">
    <property type="protein sequence ID" value="GLR25182.1"/>
    <property type="molecule type" value="Genomic_DNA"/>
</dbReference>
<accession>A0ABQ5YM37</accession>
<dbReference type="Proteomes" id="UP001156664">
    <property type="component" value="Unassembled WGS sequence"/>
</dbReference>